<dbReference type="SMART" id="SM00283">
    <property type="entry name" value="MA"/>
    <property type="match status" value="1"/>
</dbReference>
<dbReference type="Pfam" id="PF00015">
    <property type="entry name" value="MCPsignal"/>
    <property type="match status" value="1"/>
</dbReference>
<dbReference type="EMBL" id="NXLV01000020">
    <property type="protein sequence ID" value="RDU68993.1"/>
    <property type="molecule type" value="Genomic_DNA"/>
</dbReference>
<keyword evidence="5 9" id="KW-1133">Transmembrane helix</keyword>
<dbReference type="GO" id="GO:0007165">
    <property type="term" value="P:signal transduction"/>
    <property type="evidence" value="ECO:0007669"/>
    <property type="project" value="UniProtKB-KW"/>
</dbReference>
<evidence type="ECO:0000256" key="7">
    <source>
        <dbReference type="ARBA" id="ARBA00023224"/>
    </source>
</evidence>
<keyword evidence="7 8" id="KW-0807">Transducer</keyword>
<evidence type="ECO:0000256" key="3">
    <source>
        <dbReference type="ARBA" id="ARBA00022500"/>
    </source>
</evidence>
<keyword evidence="3" id="KW-0145">Chemotaxis</keyword>
<dbReference type="Gene3D" id="1.10.287.950">
    <property type="entry name" value="Methyl-accepting chemotaxis protein"/>
    <property type="match status" value="1"/>
</dbReference>
<comment type="caution">
    <text evidence="11">The sequence shown here is derived from an EMBL/GenBank/DDBJ whole genome shotgun (WGS) entry which is preliminary data.</text>
</comment>
<dbReference type="GO" id="GO:0005886">
    <property type="term" value="C:plasma membrane"/>
    <property type="evidence" value="ECO:0007669"/>
    <property type="project" value="UniProtKB-SubCell"/>
</dbReference>
<gene>
    <name evidence="11" type="ORF">CQA58_07695</name>
</gene>
<evidence type="ECO:0000256" key="2">
    <source>
        <dbReference type="ARBA" id="ARBA00022475"/>
    </source>
</evidence>
<feature type="domain" description="Methyl-accepting transducer" evidence="10">
    <location>
        <begin position="493"/>
        <end position="659"/>
    </location>
</feature>
<name>A0A3D8IVF1_9HELI</name>
<proteinExistence type="predicted"/>
<evidence type="ECO:0000259" key="10">
    <source>
        <dbReference type="PROSITE" id="PS50111"/>
    </source>
</evidence>
<dbReference type="PANTHER" id="PTHR32089">
    <property type="entry name" value="METHYL-ACCEPTING CHEMOTAXIS PROTEIN MCPB"/>
    <property type="match status" value="1"/>
</dbReference>
<evidence type="ECO:0000256" key="8">
    <source>
        <dbReference type="PROSITE-ProRule" id="PRU00284"/>
    </source>
</evidence>
<keyword evidence="4 9" id="KW-0812">Transmembrane</keyword>
<reference evidence="11 12" key="1">
    <citation type="submission" date="2018-04" db="EMBL/GenBank/DDBJ databases">
        <title>Novel Campyloabacter and Helicobacter Species and Strains.</title>
        <authorList>
            <person name="Mannion A.J."/>
            <person name="Shen Z."/>
            <person name="Fox J.G."/>
        </authorList>
    </citation>
    <scope>NUCLEOTIDE SEQUENCE [LARGE SCALE GENOMIC DNA]</scope>
    <source>
        <strain evidence="11 12">MIT 04-9366</strain>
    </source>
</reference>
<dbReference type="OrthoDB" id="5348717at2"/>
<dbReference type="AlphaFoldDB" id="A0A3D8IVF1"/>
<keyword evidence="6 9" id="KW-0472">Membrane</keyword>
<dbReference type="Gene3D" id="3.30.450.20">
    <property type="entry name" value="PAS domain"/>
    <property type="match status" value="2"/>
</dbReference>
<dbReference type="GO" id="GO:0006935">
    <property type="term" value="P:chemotaxis"/>
    <property type="evidence" value="ECO:0007669"/>
    <property type="project" value="UniProtKB-KW"/>
</dbReference>
<dbReference type="Pfam" id="PF02743">
    <property type="entry name" value="dCache_1"/>
    <property type="match status" value="1"/>
</dbReference>
<dbReference type="CDD" id="cd12913">
    <property type="entry name" value="PDC1_MCP_like"/>
    <property type="match status" value="1"/>
</dbReference>
<evidence type="ECO:0000256" key="6">
    <source>
        <dbReference type="ARBA" id="ARBA00023136"/>
    </source>
</evidence>
<evidence type="ECO:0000256" key="5">
    <source>
        <dbReference type="ARBA" id="ARBA00022989"/>
    </source>
</evidence>
<dbReference type="Gene3D" id="6.10.340.10">
    <property type="match status" value="1"/>
</dbReference>
<dbReference type="Proteomes" id="UP000257045">
    <property type="component" value="Unassembled WGS sequence"/>
</dbReference>
<evidence type="ECO:0000313" key="12">
    <source>
        <dbReference type="Proteomes" id="UP000257045"/>
    </source>
</evidence>
<keyword evidence="12" id="KW-1185">Reference proteome</keyword>
<dbReference type="InterPro" id="IPR033479">
    <property type="entry name" value="dCache_1"/>
</dbReference>
<dbReference type="InterPro" id="IPR004089">
    <property type="entry name" value="MCPsignal_dom"/>
</dbReference>
<dbReference type="PROSITE" id="PS50111">
    <property type="entry name" value="CHEMOTAXIS_TRANSDUC_2"/>
    <property type="match status" value="1"/>
</dbReference>
<dbReference type="SUPFAM" id="SSF103190">
    <property type="entry name" value="Sensory domain-like"/>
    <property type="match status" value="1"/>
</dbReference>
<evidence type="ECO:0000313" key="11">
    <source>
        <dbReference type="EMBL" id="RDU68993.1"/>
    </source>
</evidence>
<dbReference type="PANTHER" id="PTHR32089:SF112">
    <property type="entry name" value="LYSOZYME-LIKE PROTEIN-RELATED"/>
    <property type="match status" value="1"/>
</dbReference>
<evidence type="ECO:0000256" key="1">
    <source>
        <dbReference type="ARBA" id="ARBA00004651"/>
    </source>
</evidence>
<dbReference type="SUPFAM" id="SSF58104">
    <property type="entry name" value="Methyl-accepting chemotaxis protein (MCP) signaling domain"/>
    <property type="match status" value="1"/>
</dbReference>
<protein>
    <recommendedName>
        <fullName evidence="10">Methyl-accepting transducer domain-containing protein</fullName>
    </recommendedName>
</protein>
<dbReference type="RefSeq" id="WP_115570133.1">
    <property type="nucleotide sequence ID" value="NZ_NXLV01000020.1"/>
</dbReference>
<comment type="subcellular location">
    <subcellularLocation>
        <location evidence="1">Cell membrane</location>
        <topology evidence="1">Multi-pass membrane protein</topology>
    </subcellularLocation>
</comment>
<keyword evidence="2" id="KW-1003">Cell membrane</keyword>
<evidence type="ECO:0000256" key="4">
    <source>
        <dbReference type="ARBA" id="ARBA00022692"/>
    </source>
</evidence>
<dbReference type="InterPro" id="IPR029151">
    <property type="entry name" value="Sensor-like_sf"/>
</dbReference>
<feature type="transmembrane region" description="Helical" evidence="9">
    <location>
        <begin position="290"/>
        <end position="311"/>
    </location>
</feature>
<accession>A0A3D8IVF1</accession>
<sequence>MFKSVVSKTTFYVGLLTCLGFAILAGISYFEAKESISEIVQDTQRQQIRNNKAYITDQVKEVVRSLKVFSQSLKPEDLQNPQLLEAMLYGYFEASRLSAVFIGFADDGRLLVADSSKKQPYYMNIQNDGYDARSRDWFKDALKKKEVVMGSAYYEEHLKEIVITFSVPLYIGNRLVGVVGADLPLQFIRNELEKSKMSPNSYAFLVDEKNRLIVHPSTSLLLKKSSSVDEMMQIYKKVGENNPFPYSIAGGQSLSKMCSTVEGLNWTLCSSLAQTDFFSRLDSLLIKESITTLILVVLCSVFLFFLVRSLLRPITTIQDGLATFFAFLSGKSKQAVTIPINTQDEFGMMAKAINQGIQSAEKQITADNQLIAEAKGVANEVQMGNYSVSIQHSTPNVALEEFKDSVNTMIASTREHFTQTNKALAAYSAYDYSNKLFLENLKSNGAFDSLVQNINTLRDSLALMLGNSLQQGKDLQGKSLALKESVQILFDGSSKQSSSLQESANTVRKINEAMGMVNTKTQEVTKYSADIKDVITIISDIAEQTNLLALNAAIEAARAGEHGRGFAVVADEVRKLAERTQKSLSEIEANTNTLVQSVDEMGESIREQSAGISRINDAISQLENVTKQTVEIADETEKIAKEVADMADKIVGEAQSKKW</sequence>
<organism evidence="11 12">
    <name type="scientific">Helicobacter brantae</name>
    <dbReference type="NCBI Taxonomy" id="375927"/>
    <lineage>
        <taxon>Bacteria</taxon>
        <taxon>Pseudomonadati</taxon>
        <taxon>Campylobacterota</taxon>
        <taxon>Epsilonproteobacteria</taxon>
        <taxon>Campylobacterales</taxon>
        <taxon>Helicobacteraceae</taxon>
        <taxon>Helicobacter</taxon>
    </lineage>
</organism>
<evidence type="ECO:0000256" key="9">
    <source>
        <dbReference type="SAM" id="Phobius"/>
    </source>
</evidence>